<dbReference type="PANTHER" id="PTHR42862:SF1">
    <property type="entry name" value="DELTA-1-PYRROLINE-5-CARBOXYLATE DEHYDROGENASE 2, ISOFORM A-RELATED"/>
    <property type="match status" value="1"/>
</dbReference>
<evidence type="ECO:0000256" key="8">
    <source>
        <dbReference type="RuleBase" id="RU003345"/>
    </source>
</evidence>
<evidence type="ECO:0000256" key="10">
    <source>
        <dbReference type="RuleBase" id="RU366030"/>
    </source>
</evidence>
<dbReference type="Gene3D" id="3.40.605.10">
    <property type="entry name" value="Aldehyde Dehydrogenase, Chain A, domain 1"/>
    <property type="match status" value="1"/>
</dbReference>
<feature type="domain" description="Aldehyde dehydrogenase" evidence="11">
    <location>
        <begin position="59"/>
        <end position="523"/>
    </location>
</feature>
<evidence type="ECO:0000313" key="13">
    <source>
        <dbReference type="Proteomes" id="UP000789572"/>
    </source>
</evidence>
<evidence type="ECO:0000256" key="3">
    <source>
        <dbReference type="ARBA" id="ARBA00023002"/>
    </source>
</evidence>
<evidence type="ECO:0000256" key="2">
    <source>
        <dbReference type="ARBA" id="ARBA00009986"/>
    </source>
</evidence>
<evidence type="ECO:0000256" key="4">
    <source>
        <dbReference type="ARBA" id="ARBA00023027"/>
    </source>
</evidence>
<comment type="caution">
    <text evidence="12">The sequence shown here is derived from an EMBL/GenBank/DDBJ whole genome shotgun (WGS) entry which is preliminary data.</text>
</comment>
<proteinExistence type="inferred from homology"/>
<dbReference type="NCBIfam" id="TIGR01236">
    <property type="entry name" value="D1pyr5carbox1"/>
    <property type="match status" value="1"/>
</dbReference>
<dbReference type="InterPro" id="IPR016161">
    <property type="entry name" value="Ald_DH/histidinol_DH"/>
</dbReference>
<dbReference type="PROSITE" id="PS00070">
    <property type="entry name" value="ALDEHYDE_DEHYDR_CYS"/>
    <property type="match status" value="1"/>
</dbReference>
<name>A0A9N8ZB06_9GLOM</name>
<protein>
    <recommendedName>
        <fullName evidence="9 10">Multifunctional fusion protein</fullName>
    </recommendedName>
    <domain>
        <recommendedName>
            <fullName evidence="10">Delta-1-pyrroline-5-carboxylate dehydrogenase</fullName>
            <shortName evidence="10">P5C dehydrogenase</shortName>
        </recommendedName>
        <alternativeName>
            <fullName evidence="9">L-glutamate gamma-semialdehyde dehydrogenase</fullName>
        </alternativeName>
    </domain>
    <domain>
        <recommendedName>
            <fullName evidence="9">L-glutamate gamma-semialdehyde dehydrogenase</fullName>
            <ecNumber evidence="9">1.2.1.88</ecNumber>
        </recommendedName>
    </domain>
</protein>
<evidence type="ECO:0000259" key="11">
    <source>
        <dbReference type="Pfam" id="PF00171"/>
    </source>
</evidence>
<feature type="active site" evidence="7">
    <location>
        <position position="298"/>
    </location>
</feature>
<organism evidence="12 13">
    <name type="scientific">Paraglomus occultum</name>
    <dbReference type="NCBI Taxonomy" id="144539"/>
    <lineage>
        <taxon>Eukaryota</taxon>
        <taxon>Fungi</taxon>
        <taxon>Fungi incertae sedis</taxon>
        <taxon>Mucoromycota</taxon>
        <taxon>Glomeromycotina</taxon>
        <taxon>Glomeromycetes</taxon>
        <taxon>Paraglomerales</taxon>
        <taxon>Paraglomeraceae</taxon>
        <taxon>Paraglomus</taxon>
    </lineage>
</organism>
<comment type="pathway">
    <text evidence="1 9">Amino-acid degradation; L-proline degradation into L-glutamate; L-glutamate from L-proline: step 2/2.</text>
</comment>
<dbReference type="EMBL" id="CAJVPJ010000101">
    <property type="protein sequence ID" value="CAG8477665.1"/>
    <property type="molecule type" value="Genomic_DNA"/>
</dbReference>
<accession>A0A9N8ZB06</accession>
<dbReference type="InterPro" id="IPR016162">
    <property type="entry name" value="Ald_DH_N"/>
</dbReference>
<evidence type="ECO:0000256" key="1">
    <source>
        <dbReference type="ARBA" id="ARBA00004786"/>
    </source>
</evidence>
<dbReference type="SUPFAM" id="SSF53720">
    <property type="entry name" value="ALDH-like"/>
    <property type="match status" value="1"/>
</dbReference>
<dbReference type="FunFam" id="3.40.605.10:FF:000006">
    <property type="entry name" value="1-pyrroline-5-carboxylate dehydrogenase"/>
    <property type="match status" value="1"/>
</dbReference>
<dbReference type="FunFam" id="3.40.309.10:FF:000005">
    <property type="entry name" value="1-pyrroline-5-carboxylate dehydrogenase 1"/>
    <property type="match status" value="1"/>
</dbReference>
<dbReference type="InterPro" id="IPR015590">
    <property type="entry name" value="Aldehyde_DH_dom"/>
</dbReference>
<keyword evidence="3 8" id="KW-0560">Oxidoreductase</keyword>
<dbReference type="PROSITE" id="PS00687">
    <property type="entry name" value="ALDEHYDE_DEHYDR_GLU"/>
    <property type="match status" value="1"/>
</dbReference>
<keyword evidence="13" id="KW-1185">Reference proteome</keyword>
<evidence type="ECO:0000313" key="12">
    <source>
        <dbReference type="EMBL" id="CAG8477665.1"/>
    </source>
</evidence>
<dbReference type="InterPro" id="IPR050485">
    <property type="entry name" value="Proline_metab_enzyme"/>
</dbReference>
<dbReference type="GO" id="GO:0005759">
    <property type="term" value="C:mitochondrial matrix"/>
    <property type="evidence" value="ECO:0007669"/>
    <property type="project" value="TreeGrafter"/>
</dbReference>
<dbReference type="InterPro" id="IPR016160">
    <property type="entry name" value="Ald_DH_CS_CYS"/>
</dbReference>
<dbReference type="Proteomes" id="UP000789572">
    <property type="component" value="Unassembled WGS sequence"/>
</dbReference>
<dbReference type="GO" id="GO:0010133">
    <property type="term" value="P:L-proline catabolic process to L-glutamate"/>
    <property type="evidence" value="ECO:0007669"/>
    <property type="project" value="UniProtKB-UniRule"/>
</dbReference>
<keyword evidence="5 9" id="KW-0642">Proline metabolism</keyword>
<dbReference type="InterPro" id="IPR005931">
    <property type="entry name" value="P5CDH/ALDH4A1"/>
</dbReference>
<dbReference type="Gene3D" id="3.40.309.10">
    <property type="entry name" value="Aldehyde Dehydrogenase, Chain A, domain 2"/>
    <property type="match status" value="1"/>
</dbReference>
<dbReference type="OrthoDB" id="5322683at2759"/>
<evidence type="ECO:0000256" key="5">
    <source>
        <dbReference type="ARBA" id="ARBA00023062"/>
    </source>
</evidence>
<dbReference type="Pfam" id="PF00171">
    <property type="entry name" value="Aldedh"/>
    <property type="match status" value="1"/>
</dbReference>
<comment type="catalytic activity">
    <reaction evidence="6 9">
        <text>L-glutamate 5-semialdehyde + NAD(+) + H2O = L-glutamate + NADH + 2 H(+)</text>
        <dbReference type="Rhea" id="RHEA:30235"/>
        <dbReference type="ChEBI" id="CHEBI:15377"/>
        <dbReference type="ChEBI" id="CHEBI:15378"/>
        <dbReference type="ChEBI" id="CHEBI:29985"/>
        <dbReference type="ChEBI" id="CHEBI:57540"/>
        <dbReference type="ChEBI" id="CHEBI:57945"/>
        <dbReference type="ChEBI" id="CHEBI:58066"/>
        <dbReference type="EC" id="1.2.1.88"/>
    </reaction>
</comment>
<dbReference type="EC" id="1.2.1.88" evidence="9"/>
<gene>
    <name evidence="12" type="ORF">POCULU_LOCUS1368</name>
</gene>
<dbReference type="CDD" id="cd07123">
    <property type="entry name" value="ALDH_F4-17_P5CDH"/>
    <property type="match status" value="1"/>
</dbReference>
<sequence>MSATLGTFSLPKVENEKLSAYAPGSPERSALEATLARLSDKTEAIPVVVNGEKITGLSTAKQYNPSDHKKVVAEYQLADTATIEKAIEGALKAKLSWEAMPFTDRCAIFLKAAELISGKYRYEMLASTMLGQGKNIWQAEIDAIAEVTDFLRFNATYAQEIYAEQPPKHSTGVWNRVEYRPLEGFVYAVAPFNFTAIGSNLPCAPAIMGNVVLWKPSSYAVYSNYLIYEILVEAGLPAGVIQFVPGPAADMTKTVLSSPHFAALHFTGSTAVFKQIWHTIGENLHLDVYRSYPRIVGETGGKNFHMIHESANLRNAVMQTLRAAFEYQGQKCSACSRLYVPDTVWKSFKDLLLQEHKKIDIGVDFLSFMGPVIHKNAFAKIKSYIDWANADDESEIIAGGKCDDSVGYFIHPTIIVTKNPKSKTMCEEIFGPILTIYIYKASEYAQTLDLVNETSSYALTGSIFAQDRSAILLADSKLRYSAGNFYINDKCTGAVVGQQPFGGGRASGTNDKAGSRALLYRFVSMRSIKENFINLDDFTYPSNKRE</sequence>
<evidence type="ECO:0000256" key="9">
    <source>
        <dbReference type="RuleBase" id="RU366016"/>
    </source>
</evidence>
<evidence type="ECO:0000256" key="7">
    <source>
        <dbReference type="PROSITE-ProRule" id="PRU10007"/>
    </source>
</evidence>
<dbReference type="GO" id="GO:0003842">
    <property type="term" value="F:L-glutamate gamma-semialdehyde dehydrogenase activity"/>
    <property type="evidence" value="ECO:0007669"/>
    <property type="project" value="UniProtKB-UniRule"/>
</dbReference>
<dbReference type="PANTHER" id="PTHR42862">
    <property type="entry name" value="DELTA-1-PYRROLINE-5-CARBOXYLATE DEHYDROGENASE 1, ISOFORM A-RELATED"/>
    <property type="match status" value="1"/>
</dbReference>
<keyword evidence="4 9" id="KW-0520">NAD</keyword>
<reference evidence="12" key="1">
    <citation type="submission" date="2021-06" db="EMBL/GenBank/DDBJ databases">
        <authorList>
            <person name="Kallberg Y."/>
            <person name="Tangrot J."/>
            <person name="Rosling A."/>
        </authorList>
    </citation>
    <scope>NUCLEOTIDE SEQUENCE</scope>
    <source>
        <strain evidence="12">IA702</strain>
    </source>
</reference>
<evidence type="ECO:0000256" key="6">
    <source>
        <dbReference type="ARBA" id="ARBA00048142"/>
    </source>
</evidence>
<comment type="similarity">
    <text evidence="2 8">Belongs to the aldehyde dehydrogenase family.</text>
</comment>
<dbReference type="InterPro" id="IPR029510">
    <property type="entry name" value="Ald_DH_CS_GLU"/>
</dbReference>
<dbReference type="InterPro" id="IPR016163">
    <property type="entry name" value="Ald_DH_C"/>
</dbReference>
<dbReference type="AlphaFoldDB" id="A0A9N8ZB06"/>